<evidence type="ECO:0000313" key="2">
    <source>
        <dbReference type="EMBL" id="KAK5839450.1"/>
    </source>
</evidence>
<feature type="region of interest" description="Disordered" evidence="1">
    <location>
        <begin position="123"/>
        <end position="143"/>
    </location>
</feature>
<protein>
    <submittedName>
        <fullName evidence="2">Uncharacterized protein</fullName>
    </submittedName>
</protein>
<sequence length="143" mass="16005">MSRQNAQQDQVSSSNSIKSLLKEYMAKNDVVIQSQAESLRALENQVGKIEISLNSRPQGVLPCDIENQRTQWKENCKVITPKSGTQLNEVIQDATAGEGYSNHNHVKILELSEKQIALEKDKKKNVAEEPDQAANKNVIAKQY</sequence>
<dbReference type="Proteomes" id="UP001358586">
    <property type="component" value="Chromosome 3"/>
</dbReference>
<organism evidence="2 3">
    <name type="scientific">Gossypium arboreum</name>
    <name type="common">Tree cotton</name>
    <name type="synonym">Gossypium nanking</name>
    <dbReference type="NCBI Taxonomy" id="29729"/>
    <lineage>
        <taxon>Eukaryota</taxon>
        <taxon>Viridiplantae</taxon>
        <taxon>Streptophyta</taxon>
        <taxon>Embryophyta</taxon>
        <taxon>Tracheophyta</taxon>
        <taxon>Spermatophyta</taxon>
        <taxon>Magnoliopsida</taxon>
        <taxon>eudicotyledons</taxon>
        <taxon>Gunneridae</taxon>
        <taxon>Pentapetalae</taxon>
        <taxon>rosids</taxon>
        <taxon>malvids</taxon>
        <taxon>Malvales</taxon>
        <taxon>Malvaceae</taxon>
        <taxon>Malvoideae</taxon>
        <taxon>Gossypium</taxon>
    </lineage>
</organism>
<evidence type="ECO:0000313" key="3">
    <source>
        <dbReference type="Proteomes" id="UP001358586"/>
    </source>
</evidence>
<accession>A0ABR0QJS7</accession>
<keyword evidence="3" id="KW-1185">Reference proteome</keyword>
<gene>
    <name evidence="2" type="ORF">PVK06_008242</name>
</gene>
<dbReference type="EMBL" id="JARKNE010000003">
    <property type="protein sequence ID" value="KAK5839450.1"/>
    <property type="molecule type" value="Genomic_DNA"/>
</dbReference>
<name>A0ABR0QJS7_GOSAR</name>
<proteinExistence type="predicted"/>
<reference evidence="2 3" key="1">
    <citation type="submission" date="2023-03" db="EMBL/GenBank/DDBJ databases">
        <title>WGS of Gossypium arboreum.</title>
        <authorList>
            <person name="Yu D."/>
        </authorList>
    </citation>
    <scope>NUCLEOTIDE SEQUENCE [LARGE SCALE GENOMIC DNA]</scope>
    <source>
        <tissue evidence="2">Leaf</tissue>
    </source>
</reference>
<evidence type="ECO:0000256" key="1">
    <source>
        <dbReference type="SAM" id="MobiDB-lite"/>
    </source>
</evidence>
<comment type="caution">
    <text evidence="2">The sequence shown here is derived from an EMBL/GenBank/DDBJ whole genome shotgun (WGS) entry which is preliminary data.</text>
</comment>